<sequence length="43" mass="4884">MEIDAGLKALEDTCAERGMDWEENMEQIAREKEKMRELGGVGN</sequence>
<organism evidence="1">
    <name type="scientific">Candidatus Kentrum sp. DK</name>
    <dbReference type="NCBI Taxonomy" id="2126562"/>
    <lineage>
        <taxon>Bacteria</taxon>
        <taxon>Pseudomonadati</taxon>
        <taxon>Pseudomonadota</taxon>
        <taxon>Gammaproteobacteria</taxon>
        <taxon>Candidatus Kentrum</taxon>
    </lineage>
</organism>
<proteinExistence type="predicted"/>
<evidence type="ECO:0000313" key="1">
    <source>
        <dbReference type="EMBL" id="VFJ68928.1"/>
    </source>
</evidence>
<protein>
    <submittedName>
        <fullName evidence="1">Uncharacterized protein</fullName>
    </submittedName>
</protein>
<accession>A0A450TML8</accession>
<dbReference type="EMBL" id="CAADEY010000199">
    <property type="protein sequence ID" value="VFJ68928.1"/>
    <property type="molecule type" value="Genomic_DNA"/>
</dbReference>
<dbReference type="AlphaFoldDB" id="A0A450TML8"/>
<name>A0A450TML8_9GAMM</name>
<gene>
    <name evidence="1" type="ORF">BECKDK2373C_GA0170839_11994</name>
</gene>
<reference evidence="1" key="1">
    <citation type="submission" date="2019-02" db="EMBL/GenBank/DDBJ databases">
        <authorList>
            <person name="Gruber-Vodicka R. H."/>
            <person name="Seah K. B. B."/>
        </authorList>
    </citation>
    <scope>NUCLEOTIDE SEQUENCE</scope>
    <source>
        <strain evidence="1">BECK_DK161</strain>
    </source>
</reference>